<reference evidence="2" key="1">
    <citation type="submission" date="2016-10" db="EMBL/GenBank/DDBJ databases">
        <authorList>
            <person name="Varghese N."/>
            <person name="Submissions S."/>
        </authorList>
    </citation>
    <scope>NUCLEOTIDE SEQUENCE [LARGE SCALE GENOMIC DNA]</scope>
    <source>
        <strain evidence="2">DSM 24956</strain>
    </source>
</reference>
<dbReference type="STRING" id="762486.SAMN05444411_102243"/>
<dbReference type="RefSeq" id="WP_090121066.1">
    <property type="nucleotide sequence ID" value="NZ_FNNJ01000002.1"/>
</dbReference>
<protein>
    <submittedName>
        <fullName evidence="1">Uncharacterized protein</fullName>
    </submittedName>
</protein>
<dbReference type="Proteomes" id="UP000199595">
    <property type="component" value="Unassembled WGS sequence"/>
</dbReference>
<accession>A0A1H2WPX1</accession>
<gene>
    <name evidence="1" type="ORF">SAMN05444411_102243</name>
</gene>
<evidence type="ECO:0000313" key="2">
    <source>
        <dbReference type="Proteomes" id="UP000199595"/>
    </source>
</evidence>
<keyword evidence="2" id="KW-1185">Reference proteome</keyword>
<dbReference type="AlphaFoldDB" id="A0A1H2WPX1"/>
<evidence type="ECO:0000313" key="1">
    <source>
        <dbReference type="EMBL" id="SDW82039.1"/>
    </source>
</evidence>
<sequence>MSKFYNVCTRKTVIGESGEKNIYHKVGVIKVSKNGGWFLQLYQQPGTDFQIFINQNDELPVIEFEDHDA</sequence>
<dbReference type="OrthoDB" id="1448808at2"/>
<proteinExistence type="predicted"/>
<organism evidence="1 2">
    <name type="scientific">Lutibacter oricola</name>
    <dbReference type="NCBI Taxonomy" id="762486"/>
    <lineage>
        <taxon>Bacteria</taxon>
        <taxon>Pseudomonadati</taxon>
        <taxon>Bacteroidota</taxon>
        <taxon>Flavobacteriia</taxon>
        <taxon>Flavobacteriales</taxon>
        <taxon>Flavobacteriaceae</taxon>
        <taxon>Lutibacter</taxon>
    </lineage>
</organism>
<dbReference type="EMBL" id="FNNJ01000002">
    <property type="protein sequence ID" value="SDW82039.1"/>
    <property type="molecule type" value="Genomic_DNA"/>
</dbReference>
<name>A0A1H2WPX1_9FLAO</name>